<evidence type="ECO:0000256" key="1">
    <source>
        <dbReference type="SAM" id="MobiDB-lite"/>
    </source>
</evidence>
<protein>
    <submittedName>
        <fullName evidence="2">Uncharacterized protein</fullName>
    </submittedName>
</protein>
<proteinExistence type="predicted"/>
<keyword evidence="3" id="KW-1185">Reference proteome</keyword>
<feature type="compositionally biased region" description="Gly residues" evidence="1">
    <location>
        <begin position="132"/>
        <end position="141"/>
    </location>
</feature>
<reference evidence="2 3" key="1">
    <citation type="submission" date="2014-02" db="EMBL/GenBank/DDBJ databases">
        <title>The genome sequence of Colletotrichum nymphaeae SA-01.</title>
        <authorList>
            <person name="Baroncelli R."/>
            <person name="Thon M.R."/>
        </authorList>
    </citation>
    <scope>NUCLEOTIDE SEQUENCE [LARGE SCALE GENOMIC DNA]</scope>
    <source>
        <strain evidence="2 3">SA-01</strain>
    </source>
</reference>
<comment type="caution">
    <text evidence="2">The sequence shown here is derived from an EMBL/GenBank/DDBJ whole genome shotgun (WGS) entry which is preliminary data.</text>
</comment>
<evidence type="ECO:0000313" key="2">
    <source>
        <dbReference type="EMBL" id="KXH31198.1"/>
    </source>
</evidence>
<feature type="region of interest" description="Disordered" evidence="1">
    <location>
        <begin position="132"/>
        <end position="162"/>
    </location>
</feature>
<dbReference type="Proteomes" id="UP000070054">
    <property type="component" value="Unassembled WGS sequence"/>
</dbReference>
<organism evidence="2 3">
    <name type="scientific">Colletotrichum nymphaeae SA-01</name>
    <dbReference type="NCBI Taxonomy" id="1460502"/>
    <lineage>
        <taxon>Eukaryota</taxon>
        <taxon>Fungi</taxon>
        <taxon>Dikarya</taxon>
        <taxon>Ascomycota</taxon>
        <taxon>Pezizomycotina</taxon>
        <taxon>Sordariomycetes</taxon>
        <taxon>Hypocreomycetidae</taxon>
        <taxon>Glomerellales</taxon>
        <taxon>Glomerellaceae</taxon>
        <taxon>Colletotrichum</taxon>
        <taxon>Colletotrichum acutatum species complex</taxon>
    </lineage>
</organism>
<accession>A0A135S5J8</accession>
<evidence type="ECO:0000313" key="3">
    <source>
        <dbReference type="Proteomes" id="UP000070054"/>
    </source>
</evidence>
<sequence length="203" mass="22407">MEYSVHCISLACFGVPHRQAARSSVRQSKSRTFLLLSRSVSLLFRRAVPRRLPAAGTTTLKILRNGKETREIHKIAARSRPIPAGAWDLQTRIYPSRFTPGPHLEAKSRCHSITSSLKWVGCVEREGRRLVTGGGAGGMGSKEGTFRDESEATTSSHGRVKGDSSAFYSEPVLCRHSSLANRLASDIHNLWSRDRAPSLRGVR</sequence>
<dbReference type="AlphaFoldDB" id="A0A135S5J8"/>
<gene>
    <name evidence="2" type="ORF">CNYM01_04429</name>
</gene>
<dbReference type="EMBL" id="JEMN01001627">
    <property type="protein sequence ID" value="KXH31198.1"/>
    <property type="molecule type" value="Genomic_DNA"/>
</dbReference>
<name>A0A135S5J8_9PEZI</name>